<evidence type="ECO:0000259" key="2">
    <source>
        <dbReference type="Pfam" id="PF17921"/>
    </source>
</evidence>
<evidence type="ECO:0000313" key="3">
    <source>
        <dbReference type="EMBL" id="WVZ52966.1"/>
    </source>
</evidence>
<sequence length="122" mass="14399">MEKGLLPDFRKDQLGTLWLKGRLRVPLNKDIRDSIMTEDHCTKYSIHPGSTKMYQDLKKLFWWRRMKRDIAEFIARCDVCNRVKAEKTETRWFAETSRDPNVEIGEDHHGLHSRASPLSKGK</sequence>
<feature type="region of interest" description="Disordered" evidence="1">
    <location>
        <begin position="101"/>
        <end position="122"/>
    </location>
</feature>
<evidence type="ECO:0000313" key="4">
    <source>
        <dbReference type="Proteomes" id="UP001341281"/>
    </source>
</evidence>
<evidence type="ECO:0000256" key="1">
    <source>
        <dbReference type="SAM" id="MobiDB-lite"/>
    </source>
</evidence>
<feature type="domain" description="Integrase zinc-binding" evidence="2">
    <location>
        <begin position="28"/>
        <end position="85"/>
    </location>
</feature>
<gene>
    <name evidence="3" type="ORF">U9M48_003964</name>
</gene>
<dbReference type="Pfam" id="PF17921">
    <property type="entry name" value="Integrase_H2C2"/>
    <property type="match status" value="1"/>
</dbReference>
<dbReference type="AlphaFoldDB" id="A0AAQ3SHB0"/>
<dbReference type="InterPro" id="IPR041588">
    <property type="entry name" value="Integrase_H2C2"/>
</dbReference>
<name>A0AAQ3SHB0_PASNO</name>
<protein>
    <recommendedName>
        <fullName evidence="2">Integrase zinc-binding domain-containing protein</fullName>
    </recommendedName>
</protein>
<proteinExistence type="predicted"/>
<keyword evidence="4" id="KW-1185">Reference proteome</keyword>
<dbReference type="Gene3D" id="1.10.340.70">
    <property type="match status" value="1"/>
</dbReference>
<feature type="compositionally biased region" description="Basic and acidic residues" evidence="1">
    <location>
        <begin position="101"/>
        <end position="110"/>
    </location>
</feature>
<dbReference type="EMBL" id="CP144745">
    <property type="protein sequence ID" value="WVZ52966.1"/>
    <property type="molecule type" value="Genomic_DNA"/>
</dbReference>
<reference evidence="3 4" key="1">
    <citation type="submission" date="2024-02" db="EMBL/GenBank/DDBJ databases">
        <title>High-quality chromosome-scale genome assembly of Pensacola bahiagrass (Paspalum notatum Flugge var. saurae).</title>
        <authorList>
            <person name="Vega J.M."/>
            <person name="Podio M."/>
            <person name="Orjuela J."/>
            <person name="Siena L.A."/>
            <person name="Pessino S.C."/>
            <person name="Combes M.C."/>
            <person name="Mariac C."/>
            <person name="Albertini E."/>
            <person name="Pupilli F."/>
            <person name="Ortiz J.P.A."/>
            <person name="Leblanc O."/>
        </authorList>
    </citation>
    <scope>NUCLEOTIDE SEQUENCE [LARGE SCALE GENOMIC DNA]</scope>
    <source>
        <strain evidence="3">R1</strain>
        <tissue evidence="3">Leaf</tissue>
    </source>
</reference>
<accession>A0AAQ3SHB0</accession>
<organism evidence="3 4">
    <name type="scientific">Paspalum notatum var. saurae</name>
    <dbReference type="NCBI Taxonomy" id="547442"/>
    <lineage>
        <taxon>Eukaryota</taxon>
        <taxon>Viridiplantae</taxon>
        <taxon>Streptophyta</taxon>
        <taxon>Embryophyta</taxon>
        <taxon>Tracheophyta</taxon>
        <taxon>Spermatophyta</taxon>
        <taxon>Magnoliopsida</taxon>
        <taxon>Liliopsida</taxon>
        <taxon>Poales</taxon>
        <taxon>Poaceae</taxon>
        <taxon>PACMAD clade</taxon>
        <taxon>Panicoideae</taxon>
        <taxon>Andropogonodae</taxon>
        <taxon>Paspaleae</taxon>
        <taxon>Paspalinae</taxon>
        <taxon>Paspalum</taxon>
    </lineage>
</organism>
<dbReference type="Proteomes" id="UP001341281">
    <property type="component" value="Chromosome 01"/>
</dbReference>